<dbReference type="RefSeq" id="WP_110699153.1">
    <property type="nucleotide sequence ID" value="NZ_CP151184.1"/>
</dbReference>
<feature type="region of interest" description="Disordered" evidence="1">
    <location>
        <begin position="89"/>
        <end position="108"/>
    </location>
</feature>
<reference evidence="2 3" key="1">
    <citation type="submission" date="2018-06" db="EMBL/GenBank/DDBJ databases">
        <title>Pseudomonas diversity within urban Lake Michigan freshwaters.</title>
        <authorList>
            <person name="Batrich M."/>
            <person name="Hatzopoulos T."/>
            <person name="Putonti C."/>
        </authorList>
    </citation>
    <scope>NUCLEOTIDE SEQUENCE [LARGE SCALE GENOMIC DNA]</scope>
    <source>
        <strain evidence="2 3">LBp-160603</strain>
    </source>
</reference>
<comment type="caution">
    <text evidence="2">The sequence shown here is derived from an EMBL/GenBank/DDBJ whole genome shotgun (WGS) entry which is preliminary data.</text>
</comment>
<accession>A0A2V4IN81</accession>
<organism evidence="2 3">
    <name type="scientific">Pseudomonas soli</name>
    <dbReference type="NCBI Taxonomy" id="1306993"/>
    <lineage>
        <taxon>Bacteria</taxon>
        <taxon>Pseudomonadati</taxon>
        <taxon>Pseudomonadota</taxon>
        <taxon>Gammaproteobacteria</taxon>
        <taxon>Pseudomonadales</taxon>
        <taxon>Pseudomonadaceae</taxon>
        <taxon>Pseudomonas</taxon>
    </lineage>
</organism>
<name>A0A2V4IN81_9PSED</name>
<dbReference type="EMBL" id="QJRO01000003">
    <property type="protein sequence ID" value="PYB84520.1"/>
    <property type="molecule type" value="Genomic_DNA"/>
</dbReference>
<dbReference type="AlphaFoldDB" id="A0A2V4IN81"/>
<proteinExistence type="predicted"/>
<gene>
    <name evidence="2" type="ORF">DMX07_07525</name>
</gene>
<evidence type="ECO:0000313" key="2">
    <source>
        <dbReference type="EMBL" id="PYB84520.1"/>
    </source>
</evidence>
<sequence length="108" mass="11578">MRSRGQTYWDWADAQLHSRSHTEVLESGLTIDVQVRLSRVGATQMFIGIYGPDGACLHEEAHKARPGQSMTTAMLWGVALARDMGASYAAPGSDAKATGGATENRTSP</sequence>
<evidence type="ECO:0000313" key="3">
    <source>
        <dbReference type="Proteomes" id="UP000247620"/>
    </source>
</evidence>
<dbReference type="Proteomes" id="UP000247620">
    <property type="component" value="Unassembled WGS sequence"/>
</dbReference>
<protein>
    <submittedName>
        <fullName evidence="2">Uncharacterized protein</fullName>
    </submittedName>
</protein>
<evidence type="ECO:0000256" key="1">
    <source>
        <dbReference type="SAM" id="MobiDB-lite"/>
    </source>
</evidence>